<dbReference type="Pfam" id="PF00884">
    <property type="entry name" value="Sulfatase"/>
    <property type="match status" value="1"/>
</dbReference>
<gene>
    <name evidence="4" type="ORF">ATO3_19830</name>
</gene>
<evidence type="ECO:0000256" key="1">
    <source>
        <dbReference type="ARBA" id="ARBA00022723"/>
    </source>
</evidence>
<keyword evidence="1" id="KW-0479">Metal-binding</keyword>
<dbReference type="Gene3D" id="3.40.720.10">
    <property type="entry name" value="Alkaline Phosphatase, subunit A"/>
    <property type="match status" value="1"/>
</dbReference>
<dbReference type="OrthoDB" id="9795675at2"/>
<keyword evidence="2" id="KW-0378">Hydrolase</keyword>
<dbReference type="Proteomes" id="UP000215377">
    <property type="component" value="Unassembled WGS sequence"/>
</dbReference>
<sequence>MPQAPGKNVLLISLDDAVAYWHYRTVFGQEIQTPNLDRICAQSTAFQSAYCQVPVCSPSRASFMSGISPHHSGITGRDARYLDRFGPENLWPHRLKSGGLYCSTGGKVVLGYRALPERIHRILYSDAPETYAIAPRRRRFKDRMLPGHVEFGGFRGGLAADTEAAEQKLYCNTVADRAIAFLDNYDGAAPFYRGVGFQSPHGPWTTPRRFKEMYDPGAFRQPAAWAGGFTEPDAAGRISPANFHNSSRWFWKQSLRNYMSSLSYADAQIGRVWDALKASRFADSTLVVIVSDHGLHLGERNRFSKGGLWEQVANVPLIIHDPATPEARVVTDPVGLIDIGNTVMDYLDLPAIPGSLGQSLMPQLSGTPAPDRAIPTVHGDNASIRKGRYRFTRYACGTTEMFDLSTDWWQKTDLGPGHAAYGDMQQAHAACCSAHGLPPAASAA</sequence>
<dbReference type="InterPro" id="IPR000917">
    <property type="entry name" value="Sulfatase_N"/>
</dbReference>
<feature type="domain" description="Sulfatase N-terminal" evidence="3">
    <location>
        <begin position="7"/>
        <end position="348"/>
    </location>
</feature>
<evidence type="ECO:0000259" key="3">
    <source>
        <dbReference type="Pfam" id="PF00884"/>
    </source>
</evidence>
<proteinExistence type="predicted"/>
<comment type="caution">
    <text evidence="4">The sequence shown here is derived from an EMBL/GenBank/DDBJ whole genome shotgun (WGS) entry which is preliminary data.</text>
</comment>
<dbReference type="GO" id="GO:0046872">
    <property type="term" value="F:metal ion binding"/>
    <property type="evidence" value="ECO:0007669"/>
    <property type="project" value="UniProtKB-KW"/>
</dbReference>
<dbReference type="PANTHER" id="PTHR45953:SF1">
    <property type="entry name" value="IDURONATE 2-SULFATASE"/>
    <property type="match status" value="1"/>
</dbReference>
<dbReference type="PANTHER" id="PTHR45953">
    <property type="entry name" value="IDURONATE 2-SULFATASE"/>
    <property type="match status" value="1"/>
</dbReference>
<accession>A0A225NE23</accession>
<dbReference type="AlphaFoldDB" id="A0A225NE23"/>
<name>A0A225NE23_9RHOB</name>
<dbReference type="InterPro" id="IPR017850">
    <property type="entry name" value="Alkaline_phosphatase_core_sf"/>
</dbReference>
<dbReference type="EMBL" id="AQQR01000011">
    <property type="protein sequence ID" value="OWU70517.1"/>
    <property type="molecule type" value="Genomic_DNA"/>
</dbReference>
<evidence type="ECO:0000256" key="2">
    <source>
        <dbReference type="ARBA" id="ARBA00022801"/>
    </source>
</evidence>
<evidence type="ECO:0000313" key="5">
    <source>
        <dbReference type="Proteomes" id="UP000215377"/>
    </source>
</evidence>
<organism evidence="4 5">
    <name type="scientific">Marinibacterium profundimaris</name>
    <dbReference type="NCBI Taxonomy" id="1679460"/>
    <lineage>
        <taxon>Bacteria</taxon>
        <taxon>Pseudomonadati</taxon>
        <taxon>Pseudomonadota</taxon>
        <taxon>Alphaproteobacteria</taxon>
        <taxon>Rhodobacterales</taxon>
        <taxon>Paracoccaceae</taxon>
        <taxon>Marinibacterium</taxon>
    </lineage>
</organism>
<reference evidence="4 5" key="1">
    <citation type="submission" date="2013-04" db="EMBL/GenBank/DDBJ databases">
        <title>Oceanicola sp. 22II1-22F33 Genome Sequencing.</title>
        <authorList>
            <person name="Lai Q."/>
            <person name="Li G."/>
            <person name="Shao Z."/>
        </authorList>
    </citation>
    <scope>NUCLEOTIDE SEQUENCE [LARGE SCALE GENOMIC DNA]</scope>
    <source>
        <strain evidence="4 5">22II1-22F33</strain>
    </source>
</reference>
<dbReference type="RefSeq" id="WP_088651654.1">
    <property type="nucleotide sequence ID" value="NZ_AQQR01000011.1"/>
</dbReference>
<evidence type="ECO:0000313" key="4">
    <source>
        <dbReference type="EMBL" id="OWU70517.1"/>
    </source>
</evidence>
<protein>
    <recommendedName>
        <fullName evidence="3">Sulfatase N-terminal domain-containing protein</fullName>
    </recommendedName>
</protein>
<dbReference type="SUPFAM" id="SSF53649">
    <property type="entry name" value="Alkaline phosphatase-like"/>
    <property type="match status" value="1"/>
</dbReference>
<dbReference type="GO" id="GO:0005737">
    <property type="term" value="C:cytoplasm"/>
    <property type="evidence" value="ECO:0007669"/>
    <property type="project" value="TreeGrafter"/>
</dbReference>
<keyword evidence="5" id="KW-1185">Reference proteome</keyword>
<dbReference type="GO" id="GO:0008484">
    <property type="term" value="F:sulfuric ester hydrolase activity"/>
    <property type="evidence" value="ECO:0007669"/>
    <property type="project" value="TreeGrafter"/>
</dbReference>